<dbReference type="PANTHER" id="PTHR18806">
    <property type="entry name" value="RBM25 PROTEIN"/>
    <property type="match status" value="1"/>
</dbReference>
<dbReference type="Ensembl" id="ENSCSAVT00000017347.1">
    <property type="protein sequence ID" value="ENSCSAVP00000017160.1"/>
    <property type="gene ID" value="ENSCSAVG00000010097.1"/>
</dbReference>
<protein>
    <recommendedName>
        <fullName evidence="3">RRM domain-containing protein</fullName>
    </recommendedName>
</protein>
<feature type="compositionally biased region" description="Basic and acidic residues" evidence="2">
    <location>
        <begin position="437"/>
        <end position="474"/>
    </location>
</feature>
<reference evidence="5" key="1">
    <citation type="submission" date="2003-08" db="EMBL/GenBank/DDBJ databases">
        <authorList>
            <person name="Birren B."/>
            <person name="Nusbaum C."/>
            <person name="Abebe A."/>
            <person name="Abouelleil A."/>
            <person name="Adekoya E."/>
            <person name="Ait-zahra M."/>
            <person name="Allen N."/>
            <person name="Allen T."/>
            <person name="An P."/>
            <person name="Anderson M."/>
            <person name="Anderson S."/>
            <person name="Arachchi H."/>
            <person name="Armbruster J."/>
            <person name="Bachantsang P."/>
            <person name="Baldwin J."/>
            <person name="Barry A."/>
            <person name="Bayul T."/>
            <person name="Blitshsteyn B."/>
            <person name="Bloom T."/>
            <person name="Blye J."/>
            <person name="Boguslavskiy L."/>
            <person name="Borowsky M."/>
            <person name="Boukhgalter B."/>
            <person name="Brunache A."/>
            <person name="Butler J."/>
            <person name="Calixte N."/>
            <person name="Calvo S."/>
            <person name="Camarata J."/>
            <person name="Campo K."/>
            <person name="Chang J."/>
            <person name="Cheshatsang Y."/>
            <person name="Citroen M."/>
            <person name="Collymore A."/>
            <person name="Considine T."/>
            <person name="Cook A."/>
            <person name="Cooke P."/>
            <person name="Corum B."/>
            <person name="Cuomo C."/>
            <person name="David R."/>
            <person name="Dawoe T."/>
            <person name="Degray S."/>
            <person name="Dodge S."/>
            <person name="Dooley K."/>
            <person name="Dorje P."/>
            <person name="Dorjee K."/>
            <person name="Dorris L."/>
            <person name="Duffey N."/>
            <person name="Dupes A."/>
            <person name="Elkins T."/>
            <person name="Engels R."/>
            <person name="Erickson J."/>
            <person name="Farina A."/>
            <person name="Faro S."/>
            <person name="Ferreira P."/>
            <person name="Fischer H."/>
            <person name="Fitzgerald M."/>
            <person name="Foley K."/>
            <person name="Gage D."/>
            <person name="Galagan J."/>
            <person name="Gearin G."/>
            <person name="Gnerre S."/>
            <person name="Gnirke A."/>
            <person name="Goyette A."/>
            <person name="Graham J."/>
            <person name="Grandbois E."/>
            <person name="Gyaltsen K."/>
            <person name="Hafez N."/>
            <person name="Hagopian D."/>
            <person name="Hagos B."/>
            <person name="Hall J."/>
            <person name="Hatcher B."/>
            <person name="Heller A."/>
            <person name="Higgins H."/>
            <person name="Honan T."/>
            <person name="Horn A."/>
            <person name="Houde N."/>
            <person name="Hughes L."/>
            <person name="Hulme W."/>
            <person name="Husby E."/>
            <person name="Iliev I."/>
            <person name="Jaffe D."/>
            <person name="Jones C."/>
            <person name="Kamal M."/>
            <person name="Kamat A."/>
            <person name="Kamvysselis M."/>
            <person name="Karlsson E."/>
            <person name="Kells C."/>
            <person name="Kieu A."/>
            <person name="Kisner P."/>
            <person name="Kodira C."/>
            <person name="Kulbokas E."/>
            <person name="Labutti K."/>
            <person name="Lama D."/>
            <person name="Landers T."/>
            <person name="Leger J."/>
            <person name="Levine S."/>
            <person name="Lewis D."/>
            <person name="Lewis T."/>
            <person name="Lindblad-toh K."/>
            <person name="Liu X."/>
            <person name="Lokyitsang T."/>
            <person name="Lokyitsang Y."/>
            <person name="Lucien O."/>
            <person name="Lui A."/>
            <person name="Ma L.J."/>
            <person name="Mabbitt R."/>
            <person name="Macdonald J."/>
            <person name="Maclean C."/>
            <person name="Major J."/>
            <person name="Manning J."/>
            <person name="Marabella R."/>
            <person name="Maru K."/>
            <person name="Matthews C."/>
            <person name="Mauceli E."/>
            <person name="Mccarthy M."/>
            <person name="Mcdonough S."/>
            <person name="Mcghee T."/>
            <person name="Meldrim J."/>
            <person name="Meneus L."/>
            <person name="Mesirov J."/>
            <person name="Mihalev A."/>
            <person name="Mihova T."/>
            <person name="Mikkelsen T."/>
            <person name="Mlenga V."/>
            <person name="Moru K."/>
            <person name="Mozes J."/>
            <person name="Mulrain L."/>
            <person name="Munson G."/>
            <person name="Naylor J."/>
            <person name="Newes C."/>
            <person name="Nguyen C."/>
            <person name="Nguyen N."/>
            <person name="Nguyen T."/>
            <person name="Nicol R."/>
            <person name="Nielsen C."/>
            <person name="Nizzari M."/>
            <person name="Norbu C."/>
            <person name="Norbu N."/>
            <person name="O'donnell P."/>
            <person name="Okoawo O."/>
            <person name="O'leary S."/>
            <person name="Omotosho B."/>
            <person name="O'neill K."/>
            <person name="Osman S."/>
            <person name="Parker S."/>
            <person name="Perrin D."/>
            <person name="Phunkhang P."/>
            <person name="Piqani B."/>
            <person name="Purcell S."/>
            <person name="Rachupka T."/>
            <person name="Ramasamy U."/>
            <person name="Rameau R."/>
            <person name="Ray V."/>
            <person name="Raymond C."/>
            <person name="Retta R."/>
            <person name="Richardson S."/>
            <person name="Rise C."/>
            <person name="Rodriguez J."/>
            <person name="Rogers J."/>
            <person name="Rogov P."/>
            <person name="Rutman M."/>
            <person name="Schupbach R."/>
            <person name="Seaman C."/>
            <person name="Settipalli S."/>
            <person name="Sharpe T."/>
            <person name="Sheridan J."/>
            <person name="Sherpa N."/>
            <person name="Shi J."/>
            <person name="Smirnov S."/>
            <person name="Smith C."/>
            <person name="Sougnez C."/>
            <person name="Spencer B."/>
            <person name="Stalker J."/>
            <person name="Stange-thomann N."/>
            <person name="Stavropoulos S."/>
            <person name="Stetson K."/>
            <person name="Stone C."/>
            <person name="Stone S."/>
            <person name="Stubbs M."/>
            <person name="Talamas J."/>
            <person name="Tchuinga P."/>
            <person name="Tenzing P."/>
            <person name="Tesfaye S."/>
            <person name="Theodore J."/>
            <person name="Thoulutsang Y."/>
            <person name="Topham K."/>
            <person name="Towey S."/>
            <person name="Tsamla T."/>
            <person name="Tsomo N."/>
            <person name="Vallee D."/>
            <person name="Vassiliev H."/>
            <person name="Venkataraman V."/>
            <person name="Vinson J."/>
            <person name="Vo A."/>
            <person name="Wade C."/>
            <person name="Wang S."/>
            <person name="Wangchuk T."/>
            <person name="Wangdi T."/>
            <person name="Whittaker C."/>
            <person name="Wilkinson J."/>
            <person name="Wu Y."/>
            <person name="Wyman D."/>
            <person name="Yadav S."/>
            <person name="Yang S."/>
            <person name="Yang X."/>
            <person name="Yeager S."/>
            <person name="Yee E."/>
            <person name="Young G."/>
            <person name="Zainoun J."/>
            <person name="Zembeck L."/>
            <person name="Zimmer A."/>
            <person name="Zody M."/>
            <person name="Lander E."/>
        </authorList>
    </citation>
    <scope>NUCLEOTIDE SEQUENCE [LARGE SCALE GENOMIC DNA]</scope>
</reference>
<dbReference type="Proteomes" id="UP000007875">
    <property type="component" value="Unassembled WGS sequence"/>
</dbReference>
<dbReference type="SMART" id="SM00360">
    <property type="entry name" value="RRM"/>
    <property type="match status" value="1"/>
</dbReference>
<evidence type="ECO:0000256" key="2">
    <source>
        <dbReference type="SAM" id="MobiDB-lite"/>
    </source>
</evidence>
<dbReference type="FunCoup" id="H2ZHU4">
    <property type="interactions" value="803"/>
</dbReference>
<dbReference type="Gene3D" id="3.30.70.330">
    <property type="match status" value="1"/>
</dbReference>
<evidence type="ECO:0000313" key="5">
    <source>
        <dbReference type="Proteomes" id="UP000007875"/>
    </source>
</evidence>
<dbReference type="PANTHER" id="PTHR18806:SF4">
    <property type="entry name" value="RNA-BINDING PROTEIN 25"/>
    <property type="match status" value="1"/>
</dbReference>
<dbReference type="GO" id="GO:0003729">
    <property type="term" value="F:mRNA binding"/>
    <property type="evidence" value="ECO:0007669"/>
    <property type="project" value="TreeGrafter"/>
</dbReference>
<keyword evidence="1" id="KW-0694">RNA-binding</keyword>
<proteinExistence type="predicted"/>
<keyword evidence="5" id="KW-1185">Reference proteome</keyword>
<dbReference type="InterPro" id="IPR012677">
    <property type="entry name" value="Nucleotide-bd_a/b_plait_sf"/>
</dbReference>
<dbReference type="PROSITE" id="PS50102">
    <property type="entry name" value="RRM"/>
    <property type="match status" value="1"/>
</dbReference>
<dbReference type="InterPro" id="IPR034268">
    <property type="entry name" value="RBM25_RRM"/>
</dbReference>
<dbReference type="AlphaFoldDB" id="H2ZHU4"/>
<sequence length="704" mass="81359">IMSFPPGVPLQIPRSVYTTVPSGAMMVQMAPVSQVMVRPSPTIQAPPVLQHQANVTSSEASTTDATSAENGSESDPSITVFVGNISDRASDALIRQILMKCGSVFTWKRVQGASGKLQAFGFCEYRDPESALRAICILHDFQLGDKKLLVKVDAKTQDLIDEWKKRKGIEENNEDGSPIEPSGVEEARSAIEVLHIEYAGELNTPKLESEKLDTLQQHKREHPTNLNELELEEHQKNFISKEIRSFRETQKMHEEKQKKDKSNKDTEKRHKDREHERASRDRNRERSQRNESPPRRQVHRTRSRSPRRQATSRNSSPPRRRRTRSPPPRRSPPRRIQRQSRSPPPRRRNAENDEDYELHEQRRLERKREKEAAYQARLHAFETRERRKKRDLEKRDEKEVQQRKELIREAKRLREFLDYDDDRSDGKYYTGSALTKRQRDYEREQEADERDRKKEQEEIDALRKRLVEEHHPDPDSAISKVLRETENIWEPLLQPDTPPPKNLEEMPVDGAESSSASSSDEEEDSNSNDSDKSDSESSETDTDQKSLKNSKEILTQQRMTVSLSSVKSEELTDPASVPMSKTSGFVQVKEEETKIDQSSRSSTAPQPSIPQALINPAPKVEEPMRKPSPVPQIITTATNKRKKLTVSDVFNQDEEEDELPRKRKLVPLQYTEEERKAVNSAKHAEEDKKVDEQKRKKIRALIER</sequence>
<dbReference type="STRING" id="51511.ENSCSAVP00000017160"/>
<evidence type="ECO:0000259" key="3">
    <source>
        <dbReference type="PROSITE" id="PS50102"/>
    </source>
</evidence>
<reference evidence="4" key="3">
    <citation type="submission" date="2025-09" db="UniProtKB">
        <authorList>
            <consortium name="Ensembl"/>
        </authorList>
    </citation>
    <scope>IDENTIFICATION</scope>
</reference>
<dbReference type="HOGENOM" id="CLU_009855_0_0_1"/>
<dbReference type="GO" id="GO:0005681">
    <property type="term" value="C:spliceosomal complex"/>
    <property type="evidence" value="ECO:0007669"/>
    <property type="project" value="TreeGrafter"/>
</dbReference>
<accession>H2ZHU4</accession>
<dbReference type="SUPFAM" id="SSF54928">
    <property type="entry name" value="RNA-binding domain, RBD"/>
    <property type="match status" value="1"/>
</dbReference>
<feature type="compositionally biased region" description="Basic and acidic residues" evidence="2">
    <location>
        <begin position="542"/>
        <end position="551"/>
    </location>
</feature>
<feature type="region of interest" description="Disordered" evidence="2">
    <location>
        <begin position="246"/>
        <end position="631"/>
    </location>
</feature>
<dbReference type="CDD" id="cd12446">
    <property type="entry name" value="RRM_RBM25"/>
    <property type="match status" value="1"/>
</dbReference>
<reference evidence="4" key="2">
    <citation type="submission" date="2025-08" db="UniProtKB">
        <authorList>
            <consortium name="Ensembl"/>
        </authorList>
    </citation>
    <scope>IDENTIFICATION</scope>
</reference>
<dbReference type="eggNOG" id="KOG2253">
    <property type="taxonomic scope" value="Eukaryota"/>
</dbReference>
<evidence type="ECO:0000313" key="4">
    <source>
        <dbReference type="Ensembl" id="ENSCSAVP00000017160.1"/>
    </source>
</evidence>
<dbReference type="InterPro" id="IPR052768">
    <property type="entry name" value="RBM25"/>
</dbReference>
<dbReference type="Pfam" id="PF00076">
    <property type="entry name" value="RRM_1"/>
    <property type="match status" value="1"/>
</dbReference>
<name>H2ZHU4_CIOSA</name>
<feature type="compositionally biased region" description="Basic and acidic residues" evidence="2">
    <location>
        <begin position="358"/>
        <end position="372"/>
    </location>
</feature>
<dbReference type="GO" id="GO:0000381">
    <property type="term" value="P:regulation of alternative mRNA splicing, via spliceosome"/>
    <property type="evidence" value="ECO:0007669"/>
    <property type="project" value="TreeGrafter"/>
</dbReference>
<dbReference type="GeneTree" id="ENSGT00730000111019"/>
<evidence type="ECO:0000256" key="1">
    <source>
        <dbReference type="PROSITE-ProRule" id="PRU00176"/>
    </source>
</evidence>
<feature type="compositionally biased region" description="Basic and acidic residues" evidence="2">
    <location>
        <begin position="379"/>
        <end position="417"/>
    </location>
</feature>
<feature type="region of interest" description="Disordered" evidence="2">
    <location>
        <begin position="674"/>
        <end position="704"/>
    </location>
</feature>
<dbReference type="InterPro" id="IPR035979">
    <property type="entry name" value="RBD_domain_sf"/>
</dbReference>
<organism evidence="4 5">
    <name type="scientific">Ciona savignyi</name>
    <name type="common">Pacific transparent sea squirt</name>
    <dbReference type="NCBI Taxonomy" id="51511"/>
    <lineage>
        <taxon>Eukaryota</taxon>
        <taxon>Metazoa</taxon>
        <taxon>Chordata</taxon>
        <taxon>Tunicata</taxon>
        <taxon>Ascidiacea</taxon>
        <taxon>Phlebobranchia</taxon>
        <taxon>Cionidae</taxon>
        <taxon>Ciona</taxon>
    </lineage>
</organism>
<feature type="region of interest" description="Disordered" evidence="2">
    <location>
        <begin position="46"/>
        <end position="76"/>
    </location>
</feature>
<dbReference type="InterPro" id="IPR000504">
    <property type="entry name" value="RRM_dom"/>
</dbReference>
<dbReference type="InParanoid" id="H2ZHU4"/>
<feature type="compositionally biased region" description="Basic and acidic residues" evidence="2">
    <location>
        <begin position="246"/>
        <end position="294"/>
    </location>
</feature>
<feature type="compositionally biased region" description="Polar residues" evidence="2">
    <location>
        <begin position="552"/>
        <end position="566"/>
    </location>
</feature>
<dbReference type="OMA" id="HERDRHH"/>
<feature type="domain" description="RRM" evidence="3">
    <location>
        <begin position="78"/>
        <end position="155"/>
    </location>
</feature>
<feature type="compositionally biased region" description="Low complexity" evidence="2">
    <location>
        <begin position="56"/>
        <end position="69"/>
    </location>
</feature>
<feature type="compositionally biased region" description="Basic and acidic residues" evidence="2">
    <location>
        <begin position="588"/>
        <end position="597"/>
    </location>
</feature>
<feature type="compositionally biased region" description="Basic residues" evidence="2">
    <location>
        <begin position="296"/>
        <end position="307"/>
    </location>
</feature>